<dbReference type="EMBL" id="VIEB01000188">
    <property type="protein sequence ID" value="TQE01803.1"/>
    <property type="molecule type" value="Genomic_DNA"/>
</dbReference>
<organism evidence="1 2">
    <name type="scientific">Malus baccata</name>
    <name type="common">Siberian crab apple</name>
    <name type="synonym">Pyrus baccata</name>
    <dbReference type="NCBI Taxonomy" id="106549"/>
    <lineage>
        <taxon>Eukaryota</taxon>
        <taxon>Viridiplantae</taxon>
        <taxon>Streptophyta</taxon>
        <taxon>Embryophyta</taxon>
        <taxon>Tracheophyta</taxon>
        <taxon>Spermatophyta</taxon>
        <taxon>Magnoliopsida</taxon>
        <taxon>eudicotyledons</taxon>
        <taxon>Gunneridae</taxon>
        <taxon>Pentapetalae</taxon>
        <taxon>rosids</taxon>
        <taxon>fabids</taxon>
        <taxon>Rosales</taxon>
        <taxon>Rosaceae</taxon>
        <taxon>Amygdaloideae</taxon>
        <taxon>Maleae</taxon>
        <taxon>Malus</taxon>
    </lineage>
</organism>
<protein>
    <submittedName>
        <fullName evidence="1">Uncharacterized protein</fullName>
    </submittedName>
</protein>
<evidence type="ECO:0000313" key="1">
    <source>
        <dbReference type="EMBL" id="TQE01803.1"/>
    </source>
</evidence>
<comment type="caution">
    <text evidence="1">The sequence shown here is derived from an EMBL/GenBank/DDBJ whole genome shotgun (WGS) entry which is preliminary data.</text>
</comment>
<name>A0A540MU97_MALBA</name>
<evidence type="ECO:0000313" key="2">
    <source>
        <dbReference type="Proteomes" id="UP000315295"/>
    </source>
</evidence>
<dbReference type="AlphaFoldDB" id="A0A540MU97"/>
<gene>
    <name evidence="1" type="ORF">C1H46_012603</name>
</gene>
<sequence>MAPCSFNTASGCRWRYSDPCSLITVLGPHSAPLTGDALALAQFCSGFIFIRIRRDHGVPAVDYLTPSPSSFIRAWDRQCKINLHRRS</sequence>
<reference evidence="1 2" key="1">
    <citation type="journal article" date="2019" name="G3 (Bethesda)">
        <title>Sequencing of a Wild Apple (Malus baccata) Genome Unravels the Differences Between Cultivated and Wild Apple Species Regarding Disease Resistance and Cold Tolerance.</title>
        <authorList>
            <person name="Chen X."/>
        </authorList>
    </citation>
    <scope>NUCLEOTIDE SEQUENCE [LARGE SCALE GENOMIC DNA]</scope>
    <source>
        <strain evidence="2">cv. Shandingzi</strain>
        <tissue evidence="1">Leaves</tissue>
    </source>
</reference>
<proteinExistence type="predicted"/>
<keyword evidence="2" id="KW-1185">Reference proteome</keyword>
<accession>A0A540MU97</accession>
<dbReference type="Proteomes" id="UP000315295">
    <property type="component" value="Unassembled WGS sequence"/>
</dbReference>